<protein>
    <submittedName>
        <fullName evidence="1">Uncharacterized protein</fullName>
    </submittedName>
</protein>
<dbReference type="Proteomes" id="UP000760860">
    <property type="component" value="Unassembled WGS sequence"/>
</dbReference>
<dbReference type="Proteomes" id="UP000735874">
    <property type="component" value="Unassembled WGS sequence"/>
</dbReference>
<proteinExistence type="predicted"/>
<gene>
    <name evidence="1" type="ORF">PC113_g687</name>
    <name evidence="2" type="ORF">PC115_g1002</name>
    <name evidence="3" type="ORF">PC117_g1222</name>
    <name evidence="4" type="ORF">PC118_g7480</name>
    <name evidence="5" type="ORF">PC129_g13583</name>
</gene>
<name>A0A8T0ZYW7_9STRA</name>
<reference evidence="1" key="1">
    <citation type="submission" date="2018-10" db="EMBL/GenBank/DDBJ databases">
        <title>Effector identification in a new, highly contiguous assembly of the strawberry crown rot pathogen Phytophthora cactorum.</title>
        <authorList>
            <person name="Armitage A.D."/>
            <person name="Nellist C.F."/>
            <person name="Bates H."/>
            <person name="Vickerstaff R.J."/>
            <person name="Harrison R.J."/>
        </authorList>
    </citation>
    <scope>NUCLEOTIDE SEQUENCE</scope>
    <source>
        <strain evidence="1">15-7</strain>
        <strain evidence="2">4032</strain>
        <strain evidence="3">4040</strain>
        <strain evidence="4">P415</strain>
        <strain evidence="5">P421</strain>
    </source>
</reference>
<dbReference type="EMBL" id="RCML01000178">
    <property type="protein sequence ID" value="KAG2987083.1"/>
    <property type="molecule type" value="Genomic_DNA"/>
</dbReference>
<dbReference type="Proteomes" id="UP000774804">
    <property type="component" value="Unassembled WGS sequence"/>
</dbReference>
<dbReference type="EMBL" id="RCMG01000007">
    <property type="protein sequence ID" value="KAG2868803.1"/>
    <property type="molecule type" value="Genomic_DNA"/>
</dbReference>
<dbReference type="Proteomes" id="UP000697107">
    <property type="component" value="Unassembled WGS sequence"/>
</dbReference>
<evidence type="ECO:0000313" key="2">
    <source>
        <dbReference type="EMBL" id="KAG2943156.1"/>
    </source>
</evidence>
<evidence type="ECO:0000313" key="6">
    <source>
        <dbReference type="Proteomes" id="UP000735874"/>
    </source>
</evidence>
<organism evidence="1 6">
    <name type="scientific">Phytophthora cactorum</name>
    <dbReference type="NCBI Taxonomy" id="29920"/>
    <lineage>
        <taxon>Eukaryota</taxon>
        <taxon>Sar</taxon>
        <taxon>Stramenopiles</taxon>
        <taxon>Oomycota</taxon>
        <taxon>Peronosporomycetes</taxon>
        <taxon>Peronosporales</taxon>
        <taxon>Peronosporaceae</taxon>
        <taxon>Phytophthora</taxon>
    </lineage>
</organism>
<dbReference type="EMBL" id="RCMI01000012">
    <property type="protein sequence ID" value="KAG2943156.1"/>
    <property type="molecule type" value="Genomic_DNA"/>
</dbReference>
<evidence type="ECO:0000313" key="3">
    <source>
        <dbReference type="EMBL" id="KAG2954382.1"/>
    </source>
</evidence>
<evidence type="ECO:0000313" key="1">
    <source>
        <dbReference type="EMBL" id="KAG2868803.1"/>
    </source>
</evidence>
<comment type="caution">
    <text evidence="1">The sequence shown here is derived from an EMBL/GenBank/DDBJ whole genome shotgun (WGS) entry which is preliminary data.</text>
</comment>
<dbReference type="AlphaFoldDB" id="A0A8T0ZYW7"/>
<evidence type="ECO:0000313" key="5">
    <source>
        <dbReference type="EMBL" id="KAG3215534.1"/>
    </source>
</evidence>
<dbReference type="Proteomes" id="UP000736787">
    <property type="component" value="Unassembled WGS sequence"/>
</dbReference>
<sequence length="67" mass="7011">MSLSLTGIHVPRLESSTVRRSPRNVGTAACVFVALMAGSCTINCPLVIESPSLRDSVPSKQDARGVA</sequence>
<dbReference type="EMBL" id="RCMK01000014">
    <property type="protein sequence ID" value="KAG2954382.1"/>
    <property type="molecule type" value="Genomic_DNA"/>
</dbReference>
<evidence type="ECO:0000313" key="4">
    <source>
        <dbReference type="EMBL" id="KAG2987083.1"/>
    </source>
</evidence>
<dbReference type="EMBL" id="RCMV01000551">
    <property type="protein sequence ID" value="KAG3215534.1"/>
    <property type="molecule type" value="Genomic_DNA"/>
</dbReference>
<accession>A0A8T0ZYW7</accession>